<name>Q7V925_PROMM</name>
<dbReference type="Pfam" id="PF14264">
    <property type="entry name" value="Glucos_trans_II"/>
    <property type="match status" value="1"/>
</dbReference>
<dbReference type="OrthoDB" id="548624at2"/>
<protein>
    <submittedName>
        <fullName evidence="2">Possible prophage protein</fullName>
    </submittedName>
</protein>
<dbReference type="InterPro" id="IPR025686">
    <property type="entry name" value="Glucos_trans_II"/>
</dbReference>
<evidence type="ECO:0000256" key="1">
    <source>
        <dbReference type="SAM" id="Phobius"/>
    </source>
</evidence>
<dbReference type="HOGENOM" id="CLU_031280_2_0_3"/>
<keyword evidence="1" id="KW-0812">Transmembrane</keyword>
<reference evidence="2 3" key="1">
    <citation type="journal article" date="2003" name="Nature">
        <title>Genome divergence in two Prochlorococcus ecotypes reflects oceanic niche differentiation.</title>
        <authorList>
            <person name="Rocap G."/>
            <person name="Larimer F.W."/>
            <person name="Lamerdin J.E."/>
            <person name="Malfatti S."/>
            <person name="Chain P."/>
            <person name="Ahlgren N.A."/>
            <person name="Arellano A."/>
            <person name="Coleman M."/>
            <person name="Hauser L."/>
            <person name="Hess W.R."/>
            <person name="Johnson Z.I."/>
            <person name="Land M.L."/>
            <person name="Lindell D."/>
            <person name="Post A.F."/>
            <person name="Regala W."/>
            <person name="Shah M."/>
            <person name="Shaw S.L."/>
            <person name="Steglich C."/>
            <person name="Sullivan M.B."/>
            <person name="Ting C.S."/>
            <person name="Tolonen A."/>
            <person name="Webb E.A."/>
            <person name="Zinser E.R."/>
            <person name="Chisholm S.W."/>
        </authorList>
    </citation>
    <scope>NUCLEOTIDE SEQUENCE [LARGE SCALE GENOMIC DNA]</scope>
    <source>
        <strain evidence="3">MIT 9313</strain>
    </source>
</reference>
<keyword evidence="1" id="KW-1133">Transmembrane helix</keyword>
<gene>
    <name evidence="2" type="ordered locus">PMT_0139</name>
</gene>
<keyword evidence="3" id="KW-1185">Reference proteome</keyword>
<evidence type="ECO:0000313" key="2">
    <source>
        <dbReference type="EMBL" id="CAE20314.1"/>
    </source>
</evidence>
<dbReference type="Proteomes" id="UP000001423">
    <property type="component" value="Chromosome"/>
</dbReference>
<organism evidence="2 3">
    <name type="scientific">Prochlorococcus marinus (strain MIT 9313)</name>
    <dbReference type="NCBI Taxonomy" id="74547"/>
    <lineage>
        <taxon>Bacteria</taxon>
        <taxon>Bacillati</taxon>
        <taxon>Cyanobacteriota</taxon>
        <taxon>Cyanophyceae</taxon>
        <taxon>Synechococcales</taxon>
        <taxon>Prochlorococcaceae</taxon>
        <taxon>Prochlorococcus</taxon>
    </lineage>
</organism>
<evidence type="ECO:0000313" key="3">
    <source>
        <dbReference type="Proteomes" id="UP000001423"/>
    </source>
</evidence>
<dbReference type="AlphaFoldDB" id="Q7V925"/>
<feature type="transmembrane region" description="Helical" evidence="1">
    <location>
        <begin position="341"/>
        <end position="360"/>
    </location>
</feature>
<feature type="transmembrane region" description="Helical" evidence="1">
    <location>
        <begin position="366"/>
        <end position="385"/>
    </location>
</feature>
<dbReference type="eggNOG" id="ENOG5032NM5">
    <property type="taxonomic scope" value="Bacteria"/>
</dbReference>
<feature type="transmembrane region" description="Helical" evidence="1">
    <location>
        <begin position="32"/>
        <end position="51"/>
    </location>
</feature>
<feature type="transmembrane region" description="Helical" evidence="1">
    <location>
        <begin position="309"/>
        <end position="329"/>
    </location>
</feature>
<dbReference type="KEGG" id="pmt:PMT_0139"/>
<proteinExistence type="predicted"/>
<feature type="transmembrane region" description="Helical" evidence="1">
    <location>
        <begin position="188"/>
        <end position="206"/>
    </location>
</feature>
<feature type="transmembrane region" description="Helical" evidence="1">
    <location>
        <begin position="218"/>
        <end position="240"/>
    </location>
</feature>
<sequence>MFSLTKLVTYMIRQPCSYLVQDSQLQRQWKSVFAAGFFTLLPLLLAVDLYIDDIERAMNGNRGWVKVGRPLADSLVEWLNFGRPATAIAPLHTFLAIALLSALGVACARVYGIRSPFWTGVASLPLMAQPYALQSMSYGFDSVFMAMALVCSVMAAILVHLRKSCRTVVVALALQLASFSLYQPAANGFLVMTGCLCVASGLGVLDRHWQVLSQRWRLLVSVVIYAGGYGLYRLILALFYEYKLNGYAAGASQLKPFDGSLPLGLVASVLEPFQLLVKDFSYLPVLLPFLLLIFSYAVLVIQWRPWPVALTAAAGMLLVLLLAPGGMLLLKDSFVRHPRVLLYFGPLLTNVMLQLFALAGRLKRPIWRFGALPLVWLMVVMSYAYGHSFAAQARFEQGRLSRIVGAVSVLQVRDSDQPMRYLMVKGTMPRSPVLRNTVRKFPLIDRLIPPLLEGDQTFSYRQLELHGLGLEKRNLDGMENVLPTSCQPSVEAICTSEFSLHLFSPDTLYLELAPDQAPVRPRT</sequence>
<dbReference type="EMBL" id="BX548175">
    <property type="protein sequence ID" value="CAE20314.1"/>
    <property type="molecule type" value="Genomic_DNA"/>
</dbReference>
<feature type="transmembrane region" description="Helical" evidence="1">
    <location>
        <begin position="87"/>
        <end position="108"/>
    </location>
</feature>
<keyword evidence="1" id="KW-0472">Membrane</keyword>
<accession>Q7V925</accession>
<feature type="transmembrane region" description="Helical" evidence="1">
    <location>
        <begin position="284"/>
        <end position="303"/>
    </location>
</feature>
<feature type="transmembrane region" description="Helical" evidence="1">
    <location>
        <begin position="138"/>
        <end position="158"/>
    </location>
</feature>